<dbReference type="GO" id="GO:0042771">
    <property type="term" value="P:intrinsic apoptotic signaling pathway in response to DNA damage by p53 class mediator"/>
    <property type="evidence" value="ECO:0007669"/>
    <property type="project" value="EnsemblMetazoa"/>
</dbReference>
<name>A0A2A6BK59_PRIPA</name>
<dbReference type="PROSITE" id="PS00486">
    <property type="entry name" value="DNA_MISMATCH_REPAIR_2"/>
    <property type="match status" value="1"/>
</dbReference>
<dbReference type="InterPro" id="IPR000432">
    <property type="entry name" value="DNA_mismatch_repair_MutS_C"/>
</dbReference>
<dbReference type="GO" id="GO:0005524">
    <property type="term" value="F:ATP binding"/>
    <property type="evidence" value="ECO:0007669"/>
    <property type="project" value="UniProtKB-KW"/>
</dbReference>
<keyword evidence="2" id="KW-0547">Nucleotide-binding</keyword>
<dbReference type="PIRSF" id="PIRSF005813">
    <property type="entry name" value="MSH2"/>
    <property type="match status" value="1"/>
</dbReference>
<dbReference type="InterPro" id="IPR007696">
    <property type="entry name" value="DNA_mismatch_repair_MutS_core"/>
</dbReference>
<evidence type="ECO:0000256" key="5">
    <source>
        <dbReference type="ARBA" id="ARBA00023125"/>
    </source>
</evidence>
<dbReference type="InterPro" id="IPR007861">
    <property type="entry name" value="DNA_mismatch_repair_MutS_clamp"/>
</dbReference>
<organism evidence="6 7">
    <name type="scientific">Pristionchus pacificus</name>
    <name type="common">Parasitic nematode worm</name>
    <dbReference type="NCBI Taxonomy" id="54126"/>
    <lineage>
        <taxon>Eukaryota</taxon>
        <taxon>Metazoa</taxon>
        <taxon>Ecdysozoa</taxon>
        <taxon>Nematoda</taxon>
        <taxon>Chromadorea</taxon>
        <taxon>Rhabditida</taxon>
        <taxon>Rhabditina</taxon>
        <taxon>Diplogasteromorpha</taxon>
        <taxon>Diplogasteroidea</taxon>
        <taxon>Neodiplogasteridae</taxon>
        <taxon>Pristionchus</taxon>
    </lineage>
</organism>
<proteinExistence type="inferred from homology"/>
<dbReference type="SUPFAM" id="SSF52540">
    <property type="entry name" value="P-loop containing nucleoside triphosphate hydrolases"/>
    <property type="match status" value="1"/>
</dbReference>
<dbReference type="GO" id="GO:0140664">
    <property type="term" value="F:ATP-dependent DNA damage sensor activity"/>
    <property type="evidence" value="ECO:0007669"/>
    <property type="project" value="InterPro"/>
</dbReference>
<dbReference type="Gene3D" id="1.10.1420.10">
    <property type="match status" value="2"/>
</dbReference>
<reference evidence="6" key="2">
    <citation type="submission" date="2022-06" db="UniProtKB">
        <authorList>
            <consortium name="EnsemblMetazoa"/>
        </authorList>
    </citation>
    <scope>IDENTIFICATION</scope>
    <source>
        <strain evidence="6">PS312</strain>
    </source>
</reference>
<dbReference type="Gene3D" id="3.30.420.110">
    <property type="entry name" value="MutS, connector domain"/>
    <property type="match status" value="1"/>
</dbReference>
<evidence type="ECO:0000313" key="7">
    <source>
        <dbReference type="Proteomes" id="UP000005239"/>
    </source>
</evidence>
<sequence>MSNKHPGDVSLLRILREKSKGTVCIFEKQDFFGIYDDDAILVAREIFKSEVGVKRIQIGEKRMAYISLGGGQYERVIRELLVVLRYRVQLYKSMNNQWLIKCTGTAGNMEDFEDIGDMGKEAANLISILLPRTRKIHGKVFAAIIDPSTLRISFAELEDDDKLSHLEQCIISSNAKEAIIVGDPPSDRLSLIKNILRRSNIMCTLHPKPSDKTHFVRLLKEEEKAKIAHLTDDLRCVLYGVADYIKLVQSGWASQFTLNDYSNGRFMRLDEGAVKAFELFFPFNAQGAMQATVYSTLNRCKTVAGQKLLKEWIARPLCDDRLIRERQDCIEGLVKSSSLLKALHSSHLDKLPDLSFLARRLLRKKARLLDCYRIAQSIRKLTPMRECVLQIANASPDCSSAIKDLLLLPIVWGCEQFKDLVECVDQIVDDSNVKANGLRIKASISPDLQKIANKLEEIDKRAKRSLSRMCDRLESSGIKLDTTSQHGYVYRVTMKEEKQIREASGIKIIDGGKGAGMRFRDSNLDSINEEFIEINAEYLRAQRELEETTVEICATYASALSRLSSLLAVVDVLTSLSIVAISASKVHIRPKILPLGSNEFNIKNGRHLVLDFLLPHYIPNDVNLTDTRALIVTGANMGGKSTYLRSTALISILAQMGAFVPAESAELSIVEAVHARVGASDRLSKGVSTFMSEMLECAKMIKSSTRDSLVVVDEIGRGTSTFDGMGLAWGITAELINNVGCRLLVATHFTELTEMNDPPRVRAIHMKVMMEDTLTLLYKAEGGVAEQSLGIHVARMVGMDEETLGLGQKEFDRLEMIEKLKKEEKDAIINATDDSIRDIILNSTTF</sequence>
<protein>
    <submittedName>
        <fullName evidence="6">Msh-2</fullName>
    </submittedName>
</protein>
<dbReference type="GO" id="GO:0030983">
    <property type="term" value="F:mismatched DNA binding"/>
    <property type="evidence" value="ECO:0000318"/>
    <property type="project" value="GO_Central"/>
</dbReference>
<dbReference type="Pfam" id="PF05192">
    <property type="entry name" value="MutS_III"/>
    <property type="match status" value="1"/>
</dbReference>
<dbReference type="PANTHER" id="PTHR11361:SF145">
    <property type="entry name" value="DNA MISMATCH REPAIR PROTEINS MUTS FAMILY DOMAIN-CONTAINING PROTEIN"/>
    <property type="match status" value="1"/>
</dbReference>
<dbReference type="Pfam" id="PF05190">
    <property type="entry name" value="MutS_IV"/>
    <property type="match status" value="1"/>
</dbReference>
<keyword evidence="7" id="KW-1185">Reference proteome</keyword>
<accession>A0A8R1UIS3</accession>
<dbReference type="PANTHER" id="PTHR11361">
    <property type="entry name" value="DNA MISMATCH REPAIR PROTEIN MUTS FAMILY MEMBER"/>
    <property type="match status" value="1"/>
</dbReference>
<evidence type="ECO:0000256" key="3">
    <source>
        <dbReference type="ARBA" id="ARBA00022763"/>
    </source>
</evidence>
<dbReference type="AlphaFoldDB" id="A0A2A6BK59"/>
<evidence type="ECO:0000256" key="4">
    <source>
        <dbReference type="ARBA" id="ARBA00022840"/>
    </source>
</evidence>
<dbReference type="Pfam" id="PF01624">
    <property type="entry name" value="MutS_I"/>
    <property type="match status" value="1"/>
</dbReference>
<dbReference type="SMART" id="SM00533">
    <property type="entry name" value="MUTSd"/>
    <property type="match status" value="1"/>
</dbReference>
<dbReference type="Pfam" id="PF00488">
    <property type="entry name" value="MutS_V"/>
    <property type="match status" value="1"/>
</dbReference>
<dbReference type="InterPro" id="IPR027417">
    <property type="entry name" value="P-loop_NTPase"/>
</dbReference>
<keyword evidence="3" id="KW-0227">DNA damage</keyword>
<dbReference type="InterPro" id="IPR007695">
    <property type="entry name" value="DNA_mismatch_repair_MutS-lik_N"/>
</dbReference>
<dbReference type="GO" id="GO:0032301">
    <property type="term" value="C:MutSalpha complex"/>
    <property type="evidence" value="ECO:0000318"/>
    <property type="project" value="GO_Central"/>
</dbReference>
<reference evidence="7" key="1">
    <citation type="journal article" date="2008" name="Nat. Genet.">
        <title>The Pristionchus pacificus genome provides a unique perspective on nematode lifestyle and parasitism.</title>
        <authorList>
            <person name="Dieterich C."/>
            <person name="Clifton S.W."/>
            <person name="Schuster L.N."/>
            <person name="Chinwalla A."/>
            <person name="Delehaunty K."/>
            <person name="Dinkelacker I."/>
            <person name="Fulton L."/>
            <person name="Fulton R."/>
            <person name="Godfrey J."/>
            <person name="Minx P."/>
            <person name="Mitreva M."/>
            <person name="Roeseler W."/>
            <person name="Tian H."/>
            <person name="Witte H."/>
            <person name="Yang S.P."/>
            <person name="Wilson R.K."/>
            <person name="Sommer R.J."/>
        </authorList>
    </citation>
    <scope>NUCLEOTIDE SEQUENCE [LARGE SCALE GENOMIC DNA]</scope>
    <source>
        <strain evidence="7">PS312</strain>
    </source>
</reference>
<dbReference type="InterPro" id="IPR016151">
    <property type="entry name" value="DNA_mismatch_repair_MutS_N"/>
</dbReference>
<dbReference type="InterPro" id="IPR045076">
    <property type="entry name" value="MutS"/>
</dbReference>
<gene>
    <name evidence="6" type="primary">WBGene00113222</name>
</gene>
<dbReference type="SUPFAM" id="SSF48334">
    <property type="entry name" value="DNA repair protein MutS, domain III"/>
    <property type="match status" value="1"/>
</dbReference>
<dbReference type="Gene3D" id="3.40.1170.10">
    <property type="entry name" value="DNA repair protein MutS, domain I"/>
    <property type="match status" value="1"/>
</dbReference>
<dbReference type="InterPro" id="IPR011184">
    <property type="entry name" value="DNA_mismatch_repair_Msh2"/>
</dbReference>
<dbReference type="FunFam" id="3.40.50.300:FF:005052">
    <property type="entry name" value="Predicted protein"/>
    <property type="match status" value="1"/>
</dbReference>
<evidence type="ECO:0000256" key="2">
    <source>
        <dbReference type="ARBA" id="ARBA00022741"/>
    </source>
</evidence>
<comment type="similarity">
    <text evidence="1">Belongs to the DNA mismatch repair MutS family.</text>
</comment>
<dbReference type="EnsemblMetazoa" id="PPA23668.1">
    <property type="protein sequence ID" value="PPA23668.1"/>
    <property type="gene ID" value="WBGene00113222"/>
</dbReference>
<dbReference type="InterPro" id="IPR036187">
    <property type="entry name" value="DNA_mismatch_repair_MutS_sf"/>
</dbReference>
<dbReference type="Proteomes" id="UP000005239">
    <property type="component" value="Unassembled WGS sequence"/>
</dbReference>
<dbReference type="GO" id="GO:0005634">
    <property type="term" value="C:nucleus"/>
    <property type="evidence" value="ECO:0000318"/>
    <property type="project" value="GO_Central"/>
</dbReference>
<dbReference type="InterPro" id="IPR036678">
    <property type="entry name" value="MutS_con_dom_sf"/>
</dbReference>
<evidence type="ECO:0000313" key="6">
    <source>
        <dbReference type="EnsemblMetazoa" id="PPA23668.1"/>
    </source>
</evidence>
<dbReference type="GO" id="GO:0043570">
    <property type="term" value="P:maintenance of DNA repeat elements"/>
    <property type="evidence" value="ECO:0007669"/>
    <property type="project" value="EnsemblMetazoa"/>
</dbReference>
<dbReference type="GO" id="GO:0006298">
    <property type="term" value="P:mismatch repair"/>
    <property type="evidence" value="ECO:0000318"/>
    <property type="project" value="GO_Central"/>
</dbReference>
<dbReference type="SMART" id="SM00534">
    <property type="entry name" value="MUTSac"/>
    <property type="match status" value="1"/>
</dbReference>
<dbReference type="OrthoDB" id="10252754at2759"/>
<keyword evidence="5" id="KW-0238">DNA-binding</keyword>
<dbReference type="Gene3D" id="3.40.50.300">
    <property type="entry name" value="P-loop containing nucleotide triphosphate hydrolases"/>
    <property type="match status" value="1"/>
</dbReference>
<accession>A0A2A6BK59</accession>
<evidence type="ECO:0000256" key="1">
    <source>
        <dbReference type="ARBA" id="ARBA00006271"/>
    </source>
</evidence>
<keyword evidence="4" id="KW-0067">ATP-binding</keyword>